<dbReference type="InterPro" id="IPR035093">
    <property type="entry name" value="RelE/ParE_toxin_dom_sf"/>
</dbReference>
<dbReference type="AlphaFoldDB" id="X1QG60"/>
<name>X1QG60_9ZZZZ</name>
<organism evidence="1">
    <name type="scientific">marine sediment metagenome</name>
    <dbReference type="NCBI Taxonomy" id="412755"/>
    <lineage>
        <taxon>unclassified sequences</taxon>
        <taxon>metagenomes</taxon>
        <taxon>ecological metagenomes</taxon>
    </lineage>
</organism>
<dbReference type="Gene3D" id="3.30.2310.20">
    <property type="entry name" value="RelE-like"/>
    <property type="match status" value="1"/>
</dbReference>
<evidence type="ECO:0000313" key="1">
    <source>
        <dbReference type="EMBL" id="GAI42269.1"/>
    </source>
</evidence>
<gene>
    <name evidence="1" type="ORF">S06H3_50311</name>
</gene>
<evidence type="ECO:0008006" key="2">
    <source>
        <dbReference type="Google" id="ProtNLM"/>
    </source>
</evidence>
<proteinExistence type="predicted"/>
<protein>
    <recommendedName>
        <fullName evidence="2">Type II toxin-antitoxin system RelE/ParE family toxin</fullName>
    </recommendedName>
</protein>
<dbReference type="EMBL" id="BARV01031847">
    <property type="protein sequence ID" value="GAI42269.1"/>
    <property type="molecule type" value="Genomic_DNA"/>
</dbReference>
<dbReference type="InterPro" id="IPR052747">
    <property type="entry name" value="TA_system_RelE_toxin"/>
</dbReference>
<comment type="caution">
    <text evidence="1">The sequence shown here is derived from an EMBL/GenBank/DDBJ whole genome shotgun (WGS) entry which is preliminary data.</text>
</comment>
<dbReference type="PANTHER" id="PTHR38813">
    <property type="match status" value="1"/>
</dbReference>
<dbReference type="SUPFAM" id="SSF143011">
    <property type="entry name" value="RelE-like"/>
    <property type="match status" value="1"/>
</dbReference>
<accession>X1QG60</accession>
<dbReference type="PANTHER" id="PTHR38813:SF1">
    <property type="entry name" value="TOXIN RELE1-RELATED"/>
    <property type="match status" value="1"/>
</dbReference>
<sequence>MGRFEIKFSKEAAKQYKKLPGGYKGLVDIALYKLSEGLGLDLKPIEGEKYIYRVRVGKYRVLLRKFDKTILVFRISARGNAYK</sequence>
<reference evidence="1" key="1">
    <citation type="journal article" date="2014" name="Front. Microbiol.">
        <title>High frequency of phylogenetically diverse reductive dehalogenase-homologous genes in deep subseafloor sedimentary metagenomes.</title>
        <authorList>
            <person name="Kawai M."/>
            <person name="Futagami T."/>
            <person name="Toyoda A."/>
            <person name="Takaki Y."/>
            <person name="Nishi S."/>
            <person name="Hori S."/>
            <person name="Arai W."/>
            <person name="Tsubouchi T."/>
            <person name="Morono Y."/>
            <person name="Uchiyama I."/>
            <person name="Ito T."/>
            <person name="Fujiyama A."/>
            <person name="Inagaki F."/>
            <person name="Takami H."/>
        </authorList>
    </citation>
    <scope>NUCLEOTIDE SEQUENCE</scope>
    <source>
        <strain evidence="1">Expedition CK06-06</strain>
    </source>
</reference>